<dbReference type="PROSITE" id="PS50931">
    <property type="entry name" value="HTH_LYSR"/>
    <property type="match status" value="1"/>
</dbReference>
<dbReference type="SUPFAM" id="SSF46785">
    <property type="entry name" value="Winged helix' DNA-binding domain"/>
    <property type="match status" value="1"/>
</dbReference>
<dbReference type="Pfam" id="PF00126">
    <property type="entry name" value="HTH_1"/>
    <property type="match status" value="1"/>
</dbReference>
<dbReference type="GO" id="GO:0003677">
    <property type="term" value="F:DNA binding"/>
    <property type="evidence" value="ECO:0007669"/>
    <property type="project" value="UniProtKB-KW"/>
</dbReference>
<evidence type="ECO:0000313" key="7">
    <source>
        <dbReference type="Proteomes" id="UP001152876"/>
    </source>
</evidence>
<dbReference type="InterPro" id="IPR000847">
    <property type="entry name" value="LysR_HTH_N"/>
</dbReference>
<comment type="similarity">
    <text evidence="1">Belongs to the LysR transcriptional regulatory family.</text>
</comment>
<dbReference type="InterPro" id="IPR050389">
    <property type="entry name" value="LysR-type_TF"/>
</dbReference>
<feature type="domain" description="HTH lysR-type" evidence="5">
    <location>
        <begin position="6"/>
        <end position="63"/>
    </location>
</feature>
<dbReference type="PRINTS" id="PR00039">
    <property type="entry name" value="HTHLYSR"/>
</dbReference>
<name>A0A9X4SAI9_9BURK</name>
<dbReference type="Gene3D" id="3.40.190.10">
    <property type="entry name" value="Periplasmic binding protein-like II"/>
    <property type="match status" value="2"/>
</dbReference>
<dbReference type="InterPro" id="IPR036388">
    <property type="entry name" value="WH-like_DNA-bd_sf"/>
</dbReference>
<dbReference type="EMBL" id="AOGK01000029">
    <property type="protein sequence ID" value="MDG5978020.1"/>
    <property type="molecule type" value="Genomic_DNA"/>
</dbReference>
<comment type="caution">
    <text evidence="6">The sequence shown here is derived from an EMBL/GenBank/DDBJ whole genome shotgun (WGS) entry which is preliminary data.</text>
</comment>
<protein>
    <submittedName>
        <fullName evidence="6">LysR family transcriptional regulator</fullName>
    </submittedName>
</protein>
<evidence type="ECO:0000256" key="4">
    <source>
        <dbReference type="ARBA" id="ARBA00023163"/>
    </source>
</evidence>
<evidence type="ECO:0000259" key="5">
    <source>
        <dbReference type="PROSITE" id="PS50931"/>
    </source>
</evidence>
<keyword evidence="4" id="KW-0804">Transcription</keyword>
<sequence>MDLRDIDLNLLVVFNQLLLDRSVSTAADKLGLSQPAVSNALKRLRVVLKDELFLRTSRGMEPTPYALHLAEPVVYALNALQTALSRRDSFDPLTSQRTFNLAMTDIGEMYFMPPLMDALSRLAPQVRVHTHRPNADQLRDDMASGSVDLTLGLMPHLQAGFFQRRLFRQRYVCMFRQGHPTARSPMSLAQFCKLEHVGVVAPNTGHGEVDGLLARAGIERRMRLVVPHFIAVGHILQSTDLIATLPERFAQRCQEPFKLVISPHPVKLPEIAINLFWHAKYNRDPDSVWLRQLIVELFADQ</sequence>
<dbReference type="OrthoDB" id="8583877at2"/>
<keyword evidence="7" id="KW-1185">Reference proteome</keyword>
<accession>A0A9X4SAI9</accession>
<keyword evidence="3" id="KW-0238">DNA-binding</keyword>
<dbReference type="CDD" id="cd08459">
    <property type="entry name" value="PBP2_DntR_NahR_LinR_like"/>
    <property type="match status" value="1"/>
</dbReference>
<dbReference type="AlphaFoldDB" id="A0A9X4SAI9"/>
<dbReference type="RefSeq" id="WP_068171432.1">
    <property type="nucleotide sequence ID" value="NZ_AOGK01000029.1"/>
</dbReference>
<evidence type="ECO:0000256" key="1">
    <source>
        <dbReference type="ARBA" id="ARBA00009437"/>
    </source>
</evidence>
<dbReference type="Proteomes" id="UP001152876">
    <property type="component" value="Unassembled WGS sequence"/>
</dbReference>
<dbReference type="Gene3D" id="1.10.10.10">
    <property type="entry name" value="Winged helix-like DNA-binding domain superfamily/Winged helix DNA-binding domain"/>
    <property type="match status" value="1"/>
</dbReference>
<reference evidence="6" key="1">
    <citation type="submission" date="2013-01" db="EMBL/GenBank/DDBJ databases">
        <title>Genome draft of Hydrogenophaga taeniospiralis 2K1.</title>
        <authorList>
            <person name="Gomila M."/>
            <person name="Lalucat J."/>
        </authorList>
    </citation>
    <scope>NUCLEOTIDE SEQUENCE</scope>
    <source>
        <strain evidence="6">CCUG 15921</strain>
    </source>
</reference>
<organism evidence="6 7">
    <name type="scientific">Hydrogenophaga taeniospiralis CCUG 15921</name>
    <dbReference type="NCBI Taxonomy" id="1281780"/>
    <lineage>
        <taxon>Bacteria</taxon>
        <taxon>Pseudomonadati</taxon>
        <taxon>Pseudomonadota</taxon>
        <taxon>Betaproteobacteria</taxon>
        <taxon>Burkholderiales</taxon>
        <taxon>Comamonadaceae</taxon>
        <taxon>Hydrogenophaga</taxon>
    </lineage>
</organism>
<dbReference type="InterPro" id="IPR036390">
    <property type="entry name" value="WH_DNA-bd_sf"/>
</dbReference>
<evidence type="ECO:0000256" key="3">
    <source>
        <dbReference type="ARBA" id="ARBA00023125"/>
    </source>
</evidence>
<dbReference type="PANTHER" id="PTHR30118">
    <property type="entry name" value="HTH-TYPE TRANSCRIPTIONAL REGULATOR LEUO-RELATED"/>
    <property type="match status" value="1"/>
</dbReference>
<proteinExistence type="inferred from homology"/>
<dbReference type="InterPro" id="IPR005119">
    <property type="entry name" value="LysR_subst-bd"/>
</dbReference>
<dbReference type="GO" id="GO:0003700">
    <property type="term" value="F:DNA-binding transcription factor activity"/>
    <property type="evidence" value="ECO:0007669"/>
    <property type="project" value="InterPro"/>
</dbReference>
<evidence type="ECO:0000256" key="2">
    <source>
        <dbReference type="ARBA" id="ARBA00023015"/>
    </source>
</evidence>
<dbReference type="PANTHER" id="PTHR30118:SF15">
    <property type="entry name" value="TRANSCRIPTIONAL REGULATORY PROTEIN"/>
    <property type="match status" value="1"/>
</dbReference>
<gene>
    <name evidence="6" type="ORF">H010_22391</name>
</gene>
<keyword evidence="2" id="KW-0805">Transcription regulation</keyword>
<dbReference type="Pfam" id="PF03466">
    <property type="entry name" value="LysR_substrate"/>
    <property type="match status" value="1"/>
</dbReference>
<evidence type="ECO:0000313" key="6">
    <source>
        <dbReference type="EMBL" id="MDG5978020.1"/>
    </source>
</evidence>
<dbReference type="SUPFAM" id="SSF53850">
    <property type="entry name" value="Periplasmic binding protein-like II"/>
    <property type="match status" value="1"/>
</dbReference>